<dbReference type="Pfam" id="PF07728">
    <property type="entry name" value="AAA_5"/>
    <property type="match status" value="1"/>
</dbReference>
<feature type="compositionally biased region" description="Acidic residues" evidence="1">
    <location>
        <begin position="199"/>
        <end position="222"/>
    </location>
</feature>
<evidence type="ECO:0000313" key="4">
    <source>
        <dbReference type="Proteomes" id="UP000266091"/>
    </source>
</evidence>
<keyword evidence="4" id="KW-1185">Reference proteome</keyword>
<evidence type="ECO:0000313" key="3">
    <source>
        <dbReference type="EMBL" id="GBO94769.1"/>
    </source>
</evidence>
<dbReference type="AlphaFoldDB" id="A0A388SH25"/>
<dbReference type="RefSeq" id="WP_116270975.1">
    <property type="nucleotide sequence ID" value="NZ_BGZJ01000002.1"/>
</dbReference>
<feature type="region of interest" description="Disordered" evidence="1">
    <location>
        <begin position="296"/>
        <end position="316"/>
    </location>
</feature>
<dbReference type="SUPFAM" id="SSF52540">
    <property type="entry name" value="P-loop containing nucleoside triphosphate hydrolases"/>
    <property type="match status" value="1"/>
</dbReference>
<dbReference type="GO" id="GO:0005524">
    <property type="term" value="F:ATP binding"/>
    <property type="evidence" value="ECO:0007669"/>
    <property type="project" value="InterPro"/>
</dbReference>
<sequence length="743" mass="82530">MRFHVTLKNLSGTTLLYLKATDLEYITVNMKIEAVQPKTQTITHKVYSSPISSVQSAILREQPHSTHSPSENAYAKPFGNYGIRQELLKEFSRKESEEKEEQAKLSSAPKSAAPVTSTKPEEKPSRAESTITVKKGWKKERNQHVEHITQTVHTRTEEQPLPFEINDPEELPLPTGPKPEEIKVSPAVHKEVPEPQELPPEDPVTEDETPEVSDTYSEEETSDVSLTEPTASEMAEESEIEEDDSDFAEDPASETEPAEVAADDENSDSSVEDASDREVRDILTKEQMLDALASMGFYTDPDAPDEETDEELSVHGEQIEGEKAWDAEIRRIEGFIAERGGLYPKKLIETFTALMQTHDMVVLGGRSGTGKTSFCQRYAEAIGADVTIVPVKPNWMSTEDLLGYFNPVNGTYVSTLFRDDLLQAAAHPEKMHLVVLDEMNIAIPEHYFADFLSRLEDRTVPEPEIVLPGIPKKKDPAPRKAQYAVCKVILSFLGDKGSDVTLQDVLGDPDYRGLLAGALKEFGEAPLLTKLVEIAEGAADDGKSGRTLKIPQNVRFIGTINVDETTNSFSPKVLDRVHVLKMDDDPFAMKDDERCSGTGDAKWIDPASFGIRGPYEDLDSAAMRDPIIQKLIGLREYTNPLNIDLSMRLIKQALHLKNSMMKVGLDPNGVISAVIRSKILPRMVFDADSGSSRGYPGTKGEALQKFHAYLEKSVLDDRQCNVEASDLLKQSRNGDNQVNYWAL</sequence>
<name>A0A388SH25_9BURK</name>
<dbReference type="Proteomes" id="UP000266091">
    <property type="component" value="Unassembled WGS sequence"/>
</dbReference>
<feature type="compositionally biased region" description="Acidic residues" evidence="1">
    <location>
        <begin position="234"/>
        <end position="273"/>
    </location>
</feature>
<dbReference type="Gene3D" id="3.40.50.300">
    <property type="entry name" value="P-loop containing nucleotide triphosphate hydrolases"/>
    <property type="match status" value="1"/>
</dbReference>
<dbReference type="GO" id="GO:0016887">
    <property type="term" value="F:ATP hydrolysis activity"/>
    <property type="evidence" value="ECO:0007669"/>
    <property type="project" value="InterPro"/>
</dbReference>
<accession>A0A401LI60</accession>
<evidence type="ECO:0000259" key="2">
    <source>
        <dbReference type="Pfam" id="PF07728"/>
    </source>
</evidence>
<feature type="compositionally biased region" description="Acidic residues" evidence="1">
    <location>
        <begin position="302"/>
        <end position="311"/>
    </location>
</feature>
<dbReference type="OrthoDB" id="9781481at2"/>
<evidence type="ECO:0000256" key="1">
    <source>
        <dbReference type="SAM" id="MobiDB-lite"/>
    </source>
</evidence>
<feature type="domain" description="ATPase dynein-related AAA" evidence="2">
    <location>
        <begin position="361"/>
        <end position="463"/>
    </location>
</feature>
<reference evidence="3 4" key="1">
    <citation type="journal article" date="2018" name="Int. J. Syst. Evol. Microbiol.">
        <title>Mesosutterella multiformis gen. nov., sp. nov., a member of the family Sutterellaceae and Sutterella megalosphaeroides sp. nov., isolated from human faeces.</title>
        <authorList>
            <person name="Sakamoto M."/>
            <person name="Ikeyama N."/>
            <person name="Kunihiro T."/>
            <person name="Iino T."/>
            <person name="Yuki M."/>
            <person name="Ohkuma M."/>
        </authorList>
    </citation>
    <scope>NUCLEOTIDE SEQUENCE [LARGE SCALE GENOMIC DNA]</scope>
    <source>
        <strain evidence="3 4">4NBBH2</strain>
    </source>
</reference>
<feature type="compositionally biased region" description="Basic and acidic residues" evidence="1">
    <location>
        <begin position="92"/>
        <end position="103"/>
    </location>
</feature>
<organism evidence="3 4">
    <name type="scientific">Mesosutterella multiformis</name>
    <dbReference type="NCBI Taxonomy" id="2259133"/>
    <lineage>
        <taxon>Bacteria</taxon>
        <taxon>Pseudomonadati</taxon>
        <taxon>Pseudomonadota</taxon>
        <taxon>Betaproteobacteria</taxon>
        <taxon>Burkholderiales</taxon>
        <taxon>Sutterellaceae</taxon>
        <taxon>Mesosutterella</taxon>
    </lineage>
</organism>
<dbReference type="InterPro" id="IPR011704">
    <property type="entry name" value="ATPase_dyneun-rel_AAA"/>
</dbReference>
<dbReference type="EMBL" id="BGZJ01000002">
    <property type="protein sequence ID" value="GBO94769.1"/>
    <property type="molecule type" value="Genomic_DNA"/>
</dbReference>
<dbReference type="InterPro" id="IPR027417">
    <property type="entry name" value="P-loop_NTPase"/>
</dbReference>
<feature type="compositionally biased region" description="Basic and acidic residues" evidence="1">
    <location>
        <begin position="178"/>
        <end position="193"/>
    </location>
</feature>
<proteinExistence type="predicted"/>
<feature type="compositionally biased region" description="Low complexity" evidence="1">
    <location>
        <begin position="104"/>
        <end position="114"/>
    </location>
</feature>
<protein>
    <recommendedName>
        <fullName evidence="2">ATPase dynein-related AAA domain-containing protein</fullName>
    </recommendedName>
</protein>
<comment type="caution">
    <text evidence="3">The sequence shown here is derived from an EMBL/GenBank/DDBJ whole genome shotgun (WGS) entry which is preliminary data.</text>
</comment>
<gene>
    <name evidence="3" type="ORF">MESMUL_21230</name>
</gene>
<accession>A0A388SH25</accession>
<feature type="region of interest" description="Disordered" evidence="1">
    <location>
        <begin position="92"/>
        <end position="280"/>
    </location>
</feature>